<dbReference type="STRING" id="610380.E2BUQ3"/>
<name>E2BUQ3_HARSA</name>
<protein>
    <submittedName>
        <fullName evidence="1">Uncharacterized transposon-derived protein F52C9.6</fullName>
    </submittedName>
</protein>
<accession>E2BUQ3</accession>
<organism evidence="2">
    <name type="scientific">Harpegnathos saltator</name>
    <name type="common">Jerdon's jumping ant</name>
    <dbReference type="NCBI Taxonomy" id="610380"/>
    <lineage>
        <taxon>Eukaryota</taxon>
        <taxon>Metazoa</taxon>
        <taxon>Ecdysozoa</taxon>
        <taxon>Arthropoda</taxon>
        <taxon>Hexapoda</taxon>
        <taxon>Insecta</taxon>
        <taxon>Pterygota</taxon>
        <taxon>Neoptera</taxon>
        <taxon>Endopterygota</taxon>
        <taxon>Hymenoptera</taxon>
        <taxon>Apocrita</taxon>
        <taxon>Aculeata</taxon>
        <taxon>Formicoidea</taxon>
        <taxon>Formicidae</taxon>
        <taxon>Ponerinae</taxon>
        <taxon>Ponerini</taxon>
        <taxon>Harpegnathos</taxon>
    </lineage>
</organism>
<keyword evidence="2" id="KW-1185">Reference proteome</keyword>
<dbReference type="EMBL" id="GL450739">
    <property type="protein sequence ID" value="EFN80576.1"/>
    <property type="molecule type" value="Genomic_DNA"/>
</dbReference>
<feature type="non-terminal residue" evidence="1">
    <location>
        <position position="164"/>
    </location>
</feature>
<dbReference type="Proteomes" id="UP000008237">
    <property type="component" value="Unassembled WGS sequence"/>
</dbReference>
<dbReference type="AlphaFoldDB" id="E2BUQ3"/>
<evidence type="ECO:0000313" key="2">
    <source>
        <dbReference type="Proteomes" id="UP000008237"/>
    </source>
</evidence>
<dbReference type="PANTHER" id="PTHR47027">
    <property type="entry name" value="REVERSE TRANSCRIPTASE DOMAIN-CONTAINING PROTEIN"/>
    <property type="match status" value="1"/>
</dbReference>
<feature type="non-terminal residue" evidence="1">
    <location>
        <position position="1"/>
    </location>
</feature>
<dbReference type="OMA" id="SCWINEM"/>
<dbReference type="InParanoid" id="E2BUQ3"/>
<dbReference type="PANTHER" id="PTHR47027:SF29">
    <property type="entry name" value="C2H2-TYPE DOMAIN-CONTAINING PROTEIN"/>
    <property type="match status" value="1"/>
</dbReference>
<sequence length="164" mass="19873">AYYANIPIIKSSLITRRTKVKVYKTLIRPIVTYGAETWTLTNKDMEILRRFERKIIRRIYGAVKEGERWRIRHNEEINNILEGEDIVRFIKSRRISWMGHIQRMGTERMPKEVYKGKIYGTAKRGRPRKRWIQDVLEDLKRMKIGGWWEKAERREEWKQIVKAA</sequence>
<proteinExistence type="predicted"/>
<gene>
    <name evidence="1" type="ORF">EAI_05191</name>
</gene>
<evidence type="ECO:0000313" key="1">
    <source>
        <dbReference type="EMBL" id="EFN80576.1"/>
    </source>
</evidence>
<reference evidence="1 2" key="1">
    <citation type="journal article" date="2010" name="Science">
        <title>Genomic comparison of the ants Camponotus floridanus and Harpegnathos saltator.</title>
        <authorList>
            <person name="Bonasio R."/>
            <person name="Zhang G."/>
            <person name="Ye C."/>
            <person name="Mutti N.S."/>
            <person name="Fang X."/>
            <person name="Qin N."/>
            <person name="Donahue G."/>
            <person name="Yang P."/>
            <person name="Li Q."/>
            <person name="Li C."/>
            <person name="Zhang P."/>
            <person name="Huang Z."/>
            <person name="Berger S.L."/>
            <person name="Reinberg D."/>
            <person name="Wang J."/>
            <person name="Liebig J."/>
        </authorList>
    </citation>
    <scope>NUCLEOTIDE SEQUENCE [LARGE SCALE GENOMIC DNA]</scope>
    <source>
        <strain evidence="1 2">R22 G/1</strain>
    </source>
</reference>